<name>A0ABY0DNW2_9BRAD</name>
<dbReference type="RefSeq" id="WP_128939157.1">
    <property type="nucleotide sequence ID" value="NZ_RDRA01000005.1"/>
</dbReference>
<accession>A0ABY0DNW2</accession>
<reference evidence="1 2" key="1">
    <citation type="submission" date="2018-10" db="EMBL/GenBank/DDBJ databases">
        <title>Bradyrhizobium sp. nov., isolated from effective nodules of peanut in China.</title>
        <authorList>
            <person name="Li Y."/>
        </authorList>
    </citation>
    <scope>NUCLEOTIDE SEQUENCE [LARGE SCALE GENOMIC DNA]</scope>
    <source>
        <strain evidence="1 2">CCBAU 51781</strain>
    </source>
</reference>
<dbReference type="Gene3D" id="3.40.50.2300">
    <property type="match status" value="2"/>
</dbReference>
<dbReference type="Proteomes" id="UP000289946">
    <property type="component" value="Unassembled WGS sequence"/>
</dbReference>
<proteinExistence type="predicted"/>
<evidence type="ECO:0000313" key="1">
    <source>
        <dbReference type="EMBL" id="RXG97036.1"/>
    </source>
</evidence>
<dbReference type="InterPro" id="IPR007487">
    <property type="entry name" value="ABC_transpt-TYRBP-like"/>
</dbReference>
<dbReference type="Pfam" id="PF04392">
    <property type="entry name" value="ABC_sub_bind"/>
    <property type="match status" value="1"/>
</dbReference>
<dbReference type="PANTHER" id="PTHR35271">
    <property type="entry name" value="ABC TRANSPORTER, SUBSTRATE-BINDING LIPOPROTEIN-RELATED"/>
    <property type="match status" value="1"/>
</dbReference>
<comment type="caution">
    <text evidence="1">The sequence shown here is derived from an EMBL/GenBank/DDBJ whole genome shotgun (WGS) entry which is preliminary data.</text>
</comment>
<dbReference type="CDD" id="cd06325">
    <property type="entry name" value="PBP1_ABC_unchar_transporter"/>
    <property type="match status" value="1"/>
</dbReference>
<sequence>MSQTEVLQRNRLPVSRDVLSSRSEAPTAPTSIQDFLAARCDPMKRREFITLLGGAAAALPRAARAQVSSKRPLIGVMVAVTRPGNPVLNAFVQGLRELGYVEGQNIDIAWRFAEGRMDRFPQLAEELVRLTPDVIMVAVTPAAVATRKLTQTIPIVCPLLADPIRFGLIASESRPGGNVTGLLFRIEGLAGKQIELALDLIPNMTAIGLLVNVASGVIIDRQEAESASQRLGIKLVPAEVRAPNDLDAAFQALAKHGVQAVIVLVDGMLFNERDRVAAFAAAAKLPAIYGFRDHVDAGGLVSYGVSLADNFHRAAAYVVKILKGAKPADLPVEFATKFEMVINLKTAKALGLTVPPALLARADEVIE</sequence>
<organism evidence="1 2">
    <name type="scientific">Bradyrhizobium zhanjiangense</name>
    <dbReference type="NCBI Taxonomy" id="1325107"/>
    <lineage>
        <taxon>Bacteria</taxon>
        <taxon>Pseudomonadati</taxon>
        <taxon>Pseudomonadota</taxon>
        <taxon>Alphaproteobacteria</taxon>
        <taxon>Hyphomicrobiales</taxon>
        <taxon>Nitrobacteraceae</taxon>
        <taxon>Bradyrhizobium</taxon>
    </lineage>
</organism>
<protein>
    <submittedName>
        <fullName evidence="1">ABC transporter substrate-binding protein</fullName>
    </submittedName>
</protein>
<evidence type="ECO:0000313" key="2">
    <source>
        <dbReference type="Proteomes" id="UP000289946"/>
    </source>
</evidence>
<dbReference type="EMBL" id="RDRA01000005">
    <property type="protein sequence ID" value="RXG97036.1"/>
    <property type="molecule type" value="Genomic_DNA"/>
</dbReference>
<keyword evidence="2" id="KW-1185">Reference proteome</keyword>
<dbReference type="PANTHER" id="PTHR35271:SF1">
    <property type="entry name" value="ABC TRANSPORTER, SUBSTRATE-BINDING LIPOPROTEIN"/>
    <property type="match status" value="1"/>
</dbReference>
<gene>
    <name evidence="1" type="ORF">EAS62_10145</name>
</gene>